<keyword evidence="3" id="KW-1185">Reference proteome</keyword>
<dbReference type="RefSeq" id="WP_173949712.1">
    <property type="nucleotide sequence ID" value="NZ_CP102847.1"/>
</dbReference>
<dbReference type="Proteomes" id="UP001017257">
    <property type="component" value="Plasmid pR24_2"/>
</dbReference>
<feature type="signal peptide" evidence="1">
    <location>
        <begin position="1"/>
        <end position="20"/>
    </location>
</feature>
<keyword evidence="1" id="KW-0732">Signal</keyword>
<proteinExistence type="predicted"/>
<protein>
    <recommendedName>
        <fullName evidence="4">DUF4148 domain-containing protein</fullName>
    </recommendedName>
</protein>
<evidence type="ECO:0000256" key="1">
    <source>
        <dbReference type="SAM" id="SignalP"/>
    </source>
</evidence>
<gene>
    <name evidence="2" type="ORF">HPT29_028045</name>
</gene>
<feature type="chain" id="PRO_5046840321" description="DUF4148 domain-containing protein" evidence="1">
    <location>
        <begin position="21"/>
        <end position="87"/>
    </location>
</feature>
<evidence type="ECO:0000313" key="3">
    <source>
        <dbReference type="Proteomes" id="UP001017257"/>
    </source>
</evidence>
<evidence type="ECO:0000313" key="2">
    <source>
        <dbReference type="EMBL" id="UVF22667.1"/>
    </source>
</evidence>
<organism evidence="2 3">
    <name type="scientific">Microvirga terrae</name>
    <dbReference type="NCBI Taxonomy" id="2740529"/>
    <lineage>
        <taxon>Bacteria</taxon>
        <taxon>Pseudomonadati</taxon>
        <taxon>Pseudomonadota</taxon>
        <taxon>Alphaproteobacteria</taxon>
        <taxon>Hyphomicrobiales</taxon>
        <taxon>Methylobacteriaceae</taxon>
        <taxon>Microvirga</taxon>
    </lineage>
</organism>
<evidence type="ECO:0008006" key="4">
    <source>
        <dbReference type="Google" id="ProtNLM"/>
    </source>
</evidence>
<geneLocation type="plasmid" evidence="2 3">
    <name>pR24_2</name>
</geneLocation>
<accession>A0ABY5S0M4</accession>
<sequence>MLRKRLLTLPLLVLPGMALAEMGGGTDRDQVNREVEAMMRDGRWERAIAEGRANKQVFEALHQAENRMRQLATGYTASRPARRSAGY</sequence>
<keyword evidence="2" id="KW-0614">Plasmid</keyword>
<dbReference type="EMBL" id="CP102847">
    <property type="protein sequence ID" value="UVF22667.1"/>
    <property type="molecule type" value="Genomic_DNA"/>
</dbReference>
<name>A0ABY5S0M4_9HYPH</name>
<reference evidence="2" key="1">
    <citation type="submission" date="2022-08" db="EMBL/GenBank/DDBJ databases">
        <title>Microvirga terrae sp. nov., isolated from soil.</title>
        <authorList>
            <person name="Kim K.H."/>
            <person name="Seo Y.L."/>
            <person name="Kim J.M."/>
            <person name="Lee J.K."/>
            <person name="Han D.M."/>
            <person name="Jeon C.O."/>
        </authorList>
    </citation>
    <scope>NUCLEOTIDE SEQUENCE</scope>
    <source>
        <strain evidence="2">R24</strain>
        <plasmid evidence="2">pR24_2</plasmid>
    </source>
</reference>